<reference evidence="1 2" key="1">
    <citation type="submission" date="2019-05" db="EMBL/GenBank/DDBJ databases">
        <title>Another draft genome of Portunus trituberculatus and its Hox gene families provides insights of decapod evolution.</title>
        <authorList>
            <person name="Jeong J.-H."/>
            <person name="Song I."/>
            <person name="Kim S."/>
            <person name="Choi T."/>
            <person name="Kim D."/>
            <person name="Ryu S."/>
            <person name="Kim W."/>
        </authorList>
    </citation>
    <scope>NUCLEOTIDE SEQUENCE [LARGE SCALE GENOMIC DNA]</scope>
    <source>
        <tissue evidence="1">Muscle</tissue>
    </source>
</reference>
<protein>
    <submittedName>
        <fullName evidence="1">Uncharacterized protein</fullName>
    </submittedName>
</protein>
<dbReference type="Proteomes" id="UP000324222">
    <property type="component" value="Unassembled WGS sequence"/>
</dbReference>
<comment type="caution">
    <text evidence="1">The sequence shown here is derived from an EMBL/GenBank/DDBJ whole genome shotgun (WGS) entry which is preliminary data.</text>
</comment>
<dbReference type="AlphaFoldDB" id="A0A5B7IAU9"/>
<proteinExistence type="predicted"/>
<gene>
    <name evidence="1" type="ORF">E2C01_073550</name>
</gene>
<accession>A0A5B7IAU9</accession>
<name>A0A5B7IAU9_PORTR</name>
<organism evidence="1 2">
    <name type="scientific">Portunus trituberculatus</name>
    <name type="common">Swimming crab</name>
    <name type="synonym">Neptunus trituberculatus</name>
    <dbReference type="NCBI Taxonomy" id="210409"/>
    <lineage>
        <taxon>Eukaryota</taxon>
        <taxon>Metazoa</taxon>
        <taxon>Ecdysozoa</taxon>
        <taxon>Arthropoda</taxon>
        <taxon>Crustacea</taxon>
        <taxon>Multicrustacea</taxon>
        <taxon>Malacostraca</taxon>
        <taxon>Eumalacostraca</taxon>
        <taxon>Eucarida</taxon>
        <taxon>Decapoda</taxon>
        <taxon>Pleocyemata</taxon>
        <taxon>Brachyura</taxon>
        <taxon>Eubrachyura</taxon>
        <taxon>Portunoidea</taxon>
        <taxon>Portunidae</taxon>
        <taxon>Portuninae</taxon>
        <taxon>Portunus</taxon>
    </lineage>
</organism>
<evidence type="ECO:0000313" key="2">
    <source>
        <dbReference type="Proteomes" id="UP000324222"/>
    </source>
</evidence>
<dbReference type="EMBL" id="VSRR010050069">
    <property type="protein sequence ID" value="MPC79039.1"/>
    <property type="molecule type" value="Genomic_DNA"/>
</dbReference>
<evidence type="ECO:0000313" key="1">
    <source>
        <dbReference type="EMBL" id="MPC79039.1"/>
    </source>
</evidence>
<keyword evidence="2" id="KW-1185">Reference proteome</keyword>
<sequence length="72" mass="7849">MYESVSNISCFLCTTQIAAVTKPRRGATAQRVAYTRLGGPGATPSLTHPTEPAAAADDEELQNFTFIELFWK</sequence>